<evidence type="ECO:0000256" key="4">
    <source>
        <dbReference type="ARBA" id="ARBA00022723"/>
    </source>
</evidence>
<dbReference type="Gene3D" id="2.30.40.10">
    <property type="entry name" value="Urease, subunit C, domain 1"/>
    <property type="match status" value="1"/>
</dbReference>
<evidence type="ECO:0000256" key="6">
    <source>
        <dbReference type="ARBA" id="ARBA00023277"/>
    </source>
</evidence>
<feature type="binding site" evidence="11">
    <location>
        <begin position="220"/>
        <end position="221"/>
    </location>
    <ligand>
        <name>substrate</name>
    </ligand>
</feature>
<dbReference type="SUPFAM" id="SSF51556">
    <property type="entry name" value="Metallo-dependent hydrolases"/>
    <property type="match status" value="1"/>
</dbReference>
<proteinExistence type="inferred from homology"/>
<reference evidence="14 15" key="2">
    <citation type="journal article" date="2012" name="Stand. Genomic Sci.">
        <title>Complete genome sequence of the moderately thermophilic mineral-sulfide-oxidizing firmicute Sulfobacillus acidophilus type strain (NAL(T)).</title>
        <authorList>
            <person name="Anderson I."/>
            <person name="Chertkov O."/>
            <person name="Chen A."/>
            <person name="Saunders E."/>
            <person name="Lapidus A."/>
            <person name="Nolan M."/>
            <person name="Lucas S."/>
            <person name="Hammon N."/>
            <person name="Deshpande S."/>
            <person name="Cheng J.F."/>
            <person name="Han C."/>
            <person name="Tapia R."/>
            <person name="Goodwin L.A."/>
            <person name="Pitluck S."/>
            <person name="Liolios K."/>
            <person name="Pagani I."/>
            <person name="Ivanova N."/>
            <person name="Mikhailova N."/>
            <person name="Pati A."/>
            <person name="Palaniappan K."/>
            <person name="Land M."/>
            <person name="Pan C."/>
            <person name="Rohde M."/>
            <person name="Pukall R."/>
            <person name="Goker M."/>
            <person name="Detter J.C."/>
            <person name="Woyke T."/>
            <person name="Bristow J."/>
            <person name="Eisen J.A."/>
            <person name="Markowitz V."/>
            <person name="Hugenholtz P."/>
            <person name="Kyrpides N.C."/>
            <person name="Klenk H.P."/>
            <person name="Mavromatis K."/>
        </authorList>
    </citation>
    <scope>NUCLEOTIDE SEQUENCE [LARGE SCALE GENOMIC DNA]</scope>
    <source>
        <strain evidence="15">ATCC 700253 / DSM 10332 / NAL</strain>
    </source>
</reference>
<feature type="binding site" evidence="11">
    <location>
        <begin position="307"/>
        <end position="309"/>
    </location>
    <ligand>
        <name>substrate</name>
    </ligand>
</feature>
<evidence type="ECO:0000313" key="14">
    <source>
        <dbReference type="EMBL" id="AEW05733.1"/>
    </source>
</evidence>
<evidence type="ECO:0000256" key="3">
    <source>
        <dbReference type="ARBA" id="ARBA00018029"/>
    </source>
</evidence>
<comment type="catalytic activity">
    <reaction evidence="7">
        <text>N-acetyl-D-glucosamine 6-phosphate + H2O = D-glucosamine 6-phosphate + acetate</text>
        <dbReference type="Rhea" id="RHEA:22936"/>
        <dbReference type="ChEBI" id="CHEBI:15377"/>
        <dbReference type="ChEBI" id="CHEBI:30089"/>
        <dbReference type="ChEBI" id="CHEBI:57513"/>
        <dbReference type="ChEBI" id="CHEBI:58725"/>
        <dbReference type="EC" id="3.5.1.25"/>
    </reaction>
</comment>
<sequence length="387" mass="42156">MDDDRLIIRGPLVMAEDIWDDAELVITGGKISAVHTRPFHARTRYRTPDHLIAPGLIDTHIHGSLGDDVMDGQETGLRRMAAYLASQGTTGFTPTTMSAPTTDLLKALGTIHQVMRSPRPMEAQIFGVHMEGPFLSPSFAGAQNPAFLRLPDSHEMRQYIDAAPVRLMTVAPELPGWDMIWPMFRQHGVIASLGHSAMPFDEAERVILEGRIRHATHLFNGMPPLHHRDPGPAGALLASSQVVCEVICDGIHVHPEWIHLVSRLLGERLILVTDAMRATGLPDGQYDLGGQTITVRDGVARTGQGSLAGSTLTLLQAVRNFRAFTGCDWPTAFRAASLRPAALLGMEHAKGSIAVGKDADLIWVDPDSGRVDRTLVNGRLSWEADPT</sequence>
<feature type="binding site" evidence="11">
    <location>
        <position position="142"/>
    </location>
    <ligand>
        <name>substrate</name>
    </ligand>
</feature>
<keyword evidence="6 9" id="KW-0119">Carbohydrate metabolism</keyword>
<dbReference type="InterPro" id="IPR003764">
    <property type="entry name" value="GlcNAc_6-P_deAcase"/>
</dbReference>
<dbReference type="InterPro" id="IPR006680">
    <property type="entry name" value="Amidohydro-rel"/>
</dbReference>
<reference evidence="15" key="1">
    <citation type="submission" date="2011-12" db="EMBL/GenBank/DDBJ databases">
        <title>The complete genome of chromosome of Sulfobacillus acidophilus DSM 10332.</title>
        <authorList>
            <person name="Lucas S."/>
            <person name="Han J."/>
            <person name="Lapidus A."/>
            <person name="Bruce D."/>
            <person name="Goodwin L."/>
            <person name="Pitluck S."/>
            <person name="Peters L."/>
            <person name="Kyrpides N."/>
            <person name="Mavromatis K."/>
            <person name="Ivanova N."/>
            <person name="Mikhailova N."/>
            <person name="Chertkov O."/>
            <person name="Saunders E."/>
            <person name="Detter J.C."/>
            <person name="Tapia R."/>
            <person name="Han C."/>
            <person name="Land M."/>
            <person name="Hauser L."/>
            <person name="Markowitz V."/>
            <person name="Cheng J.-F."/>
            <person name="Hugenholtz P."/>
            <person name="Woyke T."/>
            <person name="Wu D."/>
            <person name="Pukall R."/>
            <person name="Gehrich-Schroeter G."/>
            <person name="Schneider S."/>
            <person name="Klenk H.-P."/>
            <person name="Eisen J.A."/>
        </authorList>
    </citation>
    <scope>NUCLEOTIDE SEQUENCE [LARGE SCALE GENOMIC DNA]</scope>
    <source>
        <strain evidence="15">ATCC 700253 / DSM 10332 / NAL</strain>
    </source>
</reference>
<dbReference type="FunFam" id="3.20.20.140:FF:000004">
    <property type="entry name" value="N-acetylglucosamine-6-phosphate deacetylase"/>
    <property type="match status" value="1"/>
</dbReference>
<keyword evidence="15" id="KW-1185">Reference proteome</keyword>
<dbReference type="Proteomes" id="UP000005439">
    <property type="component" value="Chromosome"/>
</dbReference>
<dbReference type="SUPFAM" id="SSF51338">
    <property type="entry name" value="Composite domain of metallo-dependent hydrolases"/>
    <property type="match status" value="1"/>
</dbReference>
<feature type="binding site" evidence="12">
    <location>
        <position position="217"/>
    </location>
    <ligand>
        <name>Zn(2+)</name>
        <dbReference type="ChEBI" id="CHEBI:29105"/>
    </ligand>
</feature>
<feature type="binding site" evidence="12">
    <location>
        <position position="195"/>
    </location>
    <ligand>
        <name>Zn(2+)</name>
        <dbReference type="ChEBI" id="CHEBI:29105"/>
    </ligand>
</feature>
<feature type="binding site" evidence="11">
    <location>
        <position position="228"/>
    </location>
    <ligand>
        <name>substrate</name>
    </ligand>
</feature>
<dbReference type="EC" id="3.5.1.25" evidence="2"/>
<comment type="similarity">
    <text evidence="1 9">Belongs to the metallo-dependent hydrolases superfamily. NagA family.</text>
</comment>
<comment type="pathway">
    <text evidence="8">Amino-sugar metabolism; N-acetylneuraminate degradation; D-fructose 6-phosphate from N-acetylneuraminate: step 4/5.</text>
</comment>
<evidence type="ECO:0000256" key="2">
    <source>
        <dbReference type="ARBA" id="ARBA00011899"/>
    </source>
</evidence>
<evidence type="ECO:0000313" key="15">
    <source>
        <dbReference type="Proteomes" id="UP000005439"/>
    </source>
</evidence>
<dbReference type="Gene3D" id="3.20.20.140">
    <property type="entry name" value="Metal-dependent hydrolases"/>
    <property type="match status" value="1"/>
</dbReference>
<accession>G8TU61</accession>
<dbReference type="PIRSF" id="PIRSF038994">
    <property type="entry name" value="NagA"/>
    <property type="match status" value="1"/>
</dbReference>
<dbReference type="Pfam" id="PF01979">
    <property type="entry name" value="Amidohydro_1"/>
    <property type="match status" value="2"/>
</dbReference>
<keyword evidence="4 12" id="KW-0479">Metal-binding</keyword>
<feature type="binding site" evidence="11">
    <location>
        <position position="252"/>
    </location>
    <ligand>
        <name>substrate</name>
    </ligand>
</feature>
<dbReference type="KEGG" id="sap:Sulac_2261"/>
<evidence type="ECO:0000259" key="13">
    <source>
        <dbReference type="Pfam" id="PF01979"/>
    </source>
</evidence>
<protein>
    <recommendedName>
        <fullName evidence="3">N-acetylglucosamine-6-phosphate deacetylase</fullName>
        <ecNumber evidence="2">3.5.1.25</ecNumber>
    </recommendedName>
</protein>
<dbReference type="PANTHER" id="PTHR11113">
    <property type="entry name" value="N-ACETYLGLUCOSAMINE-6-PHOSPHATE DEACETYLASE"/>
    <property type="match status" value="1"/>
</dbReference>
<dbReference type="GO" id="GO:0046872">
    <property type="term" value="F:metal ion binding"/>
    <property type="evidence" value="ECO:0007669"/>
    <property type="project" value="UniProtKB-KW"/>
</dbReference>
<dbReference type="GO" id="GO:0008448">
    <property type="term" value="F:N-acetylglucosamine-6-phosphate deacetylase activity"/>
    <property type="evidence" value="ECO:0007669"/>
    <property type="project" value="UniProtKB-EC"/>
</dbReference>
<dbReference type="CDD" id="cd00854">
    <property type="entry name" value="NagA"/>
    <property type="match status" value="1"/>
</dbReference>
<dbReference type="AlphaFoldDB" id="G8TU61"/>
<evidence type="ECO:0000256" key="10">
    <source>
        <dbReference type="PIRSR" id="PIRSR038994-1"/>
    </source>
</evidence>
<feature type="active site" description="Proton donor/acceptor" evidence="10">
    <location>
        <position position="274"/>
    </location>
</feature>
<dbReference type="InterPro" id="IPR011059">
    <property type="entry name" value="Metal-dep_hydrolase_composite"/>
</dbReference>
<keyword evidence="5 9" id="KW-0378">Hydrolase</keyword>
<feature type="binding site" evidence="12">
    <location>
        <position position="131"/>
    </location>
    <ligand>
        <name>Zn(2+)</name>
        <dbReference type="ChEBI" id="CHEBI:29105"/>
    </ligand>
</feature>
<feature type="domain" description="Amidohydrolase-related" evidence="13">
    <location>
        <begin position="52"/>
        <end position="152"/>
    </location>
</feature>
<dbReference type="STRING" id="679936.Sulac_2261"/>
<gene>
    <name evidence="14" type="ordered locus">Sulac_2261</name>
</gene>
<dbReference type="NCBIfam" id="TIGR00221">
    <property type="entry name" value="nagA"/>
    <property type="match status" value="1"/>
</dbReference>
<dbReference type="InterPro" id="IPR032466">
    <property type="entry name" value="Metal_Hydrolase"/>
</dbReference>
<dbReference type="EMBL" id="CP003179">
    <property type="protein sequence ID" value="AEW05733.1"/>
    <property type="molecule type" value="Genomic_DNA"/>
</dbReference>
<evidence type="ECO:0000256" key="11">
    <source>
        <dbReference type="PIRSR" id="PIRSR038994-2"/>
    </source>
</evidence>
<feature type="domain" description="Amidohydrolase-related" evidence="13">
    <location>
        <begin position="210"/>
        <end position="379"/>
    </location>
</feature>
<evidence type="ECO:0000256" key="12">
    <source>
        <dbReference type="PIRSR" id="PIRSR038994-3"/>
    </source>
</evidence>
<evidence type="ECO:0000256" key="9">
    <source>
        <dbReference type="PIRNR" id="PIRNR038994"/>
    </source>
</evidence>
<dbReference type="PATRIC" id="fig|679936.5.peg.2342"/>
<evidence type="ECO:0000256" key="1">
    <source>
        <dbReference type="ARBA" id="ARBA00010716"/>
    </source>
</evidence>
<dbReference type="HOGENOM" id="CLU_032482_2_1_9"/>
<comment type="cofactor">
    <cofactor evidence="12">
        <name>a divalent metal cation</name>
        <dbReference type="ChEBI" id="CHEBI:60240"/>
    </cofactor>
    <text evidence="12">Binds 1 divalent metal cation per subunit.</text>
</comment>
<evidence type="ECO:0000256" key="7">
    <source>
        <dbReference type="ARBA" id="ARBA00047647"/>
    </source>
</evidence>
<evidence type="ECO:0000256" key="5">
    <source>
        <dbReference type="ARBA" id="ARBA00022801"/>
    </source>
</evidence>
<organism evidence="14 15">
    <name type="scientific">Sulfobacillus acidophilus (strain ATCC 700253 / DSM 10332 / NAL)</name>
    <dbReference type="NCBI Taxonomy" id="679936"/>
    <lineage>
        <taxon>Bacteria</taxon>
        <taxon>Bacillati</taxon>
        <taxon>Bacillota</taxon>
        <taxon>Clostridia</taxon>
        <taxon>Eubacteriales</taxon>
        <taxon>Clostridiales Family XVII. Incertae Sedis</taxon>
        <taxon>Sulfobacillus</taxon>
    </lineage>
</organism>
<name>G8TU61_SULAD</name>
<dbReference type="PANTHER" id="PTHR11113:SF14">
    <property type="entry name" value="N-ACETYLGLUCOSAMINE-6-PHOSPHATE DEACETYLASE"/>
    <property type="match status" value="1"/>
</dbReference>
<evidence type="ECO:0000256" key="8">
    <source>
        <dbReference type="ARBA" id="ARBA00060590"/>
    </source>
</evidence>
<dbReference type="GO" id="GO:0006046">
    <property type="term" value="P:N-acetylglucosamine catabolic process"/>
    <property type="evidence" value="ECO:0007669"/>
    <property type="project" value="TreeGrafter"/>
</dbReference>